<dbReference type="EMBL" id="CP024770">
    <property type="protein sequence ID" value="QGY32948.1"/>
    <property type="molecule type" value="Genomic_DNA"/>
</dbReference>
<dbReference type="InterPro" id="IPR050555">
    <property type="entry name" value="Bact_Solute-Bind_Prot2"/>
</dbReference>
<dbReference type="InterPro" id="IPR025997">
    <property type="entry name" value="SBP_2_dom"/>
</dbReference>
<dbReference type="Pfam" id="PF13407">
    <property type="entry name" value="Peripla_BP_4"/>
    <property type="match status" value="1"/>
</dbReference>
<dbReference type="RefSeq" id="WP_208718918.1">
    <property type="nucleotide sequence ID" value="NZ_CP024770.1"/>
</dbReference>
<dbReference type="GO" id="GO:0030246">
    <property type="term" value="F:carbohydrate binding"/>
    <property type="evidence" value="ECO:0007669"/>
    <property type="project" value="TreeGrafter"/>
</dbReference>
<dbReference type="GO" id="GO:0055085">
    <property type="term" value="P:transmembrane transport"/>
    <property type="evidence" value="ECO:0007669"/>
    <property type="project" value="UniProtKB-ARBA"/>
</dbReference>
<keyword evidence="4" id="KW-0614">Plasmid</keyword>
<dbReference type="CDD" id="cd06312">
    <property type="entry name" value="PBP1_ABC_sugar_binding-like"/>
    <property type="match status" value="1"/>
</dbReference>
<dbReference type="PANTHER" id="PTHR30036:SF7">
    <property type="entry name" value="ABC TRANSPORTER PERIPLASMIC-BINDING PROTEIN YPHF"/>
    <property type="match status" value="1"/>
</dbReference>
<dbReference type="PANTHER" id="PTHR30036">
    <property type="entry name" value="D-XYLOSE-BINDING PERIPLASMIC PROTEIN"/>
    <property type="match status" value="1"/>
</dbReference>
<dbReference type="Proteomes" id="UP000502005">
    <property type="component" value="Plasmid pNE1B"/>
</dbReference>
<protein>
    <recommendedName>
        <fullName evidence="3">Periplasmic binding protein domain-containing protein</fullName>
    </recommendedName>
</protein>
<reference evidence="4 5" key="1">
    <citation type="submission" date="2017-11" db="EMBL/GenBank/DDBJ databases">
        <title>Genome sequence of Pantoea cypripedii NE1.</title>
        <authorList>
            <person name="Nascimento F.X."/>
        </authorList>
    </citation>
    <scope>NUCLEOTIDE SEQUENCE [LARGE SCALE GENOMIC DNA]</scope>
    <source>
        <strain evidence="4 5">NE1</strain>
        <plasmid evidence="5">pne1b</plasmid>
    </source>
</reference>
<proteinExistence type="inferred from homology"/>
<dbReference type="AlphaFoldDB" id="A0A6B9G752"/>
<evidence type="ECO:0000256" key="2">
    <source>
        <dbReference type="ARBA" id="ARBA00007639"/>
    </source>
</evidence>
<name>A0A6B9G752_PANCY</name>
<dbReference type="InterPro" id="IPR028082">
    <property type="entry name" value="Peripla_BP_I"/>
</dbReference>
<evidence type="ECO:0000313" key="5">
    <source>
        <dbReference type="Proteomes" id="UP000502005"/>
    </source>
</evidence>
<comment type="subcellular location">
    <subcellularLocation>
        <location evidence="1">Periplasm</location>
    </subcellularLocation>
</comment>
<gene>
    <name evidence="4" type="ORF">CUN67_28875</name>
</gene>
<organism evidence="4 5">
    <name type="scientific">Pantoea cypripedii</name>
    <name type="common">Pectobacterium cypripedii</name>
    <name type="synonym">Erwinia cypripedii</name>
    <dbReference type="NCBI Taxonomy" id="55209"/>
    <lineage>
        <taxon>Bacteria</taxon>
        <taxon>Pseudomonadati</taxon>
        <taxon>Pseudomonadota</taxon>
        <taxon>Gammaproteobacteria</taxon>
        <taxon>Enterobacterales</taxon>
        <taxon>Erwiniaceae</taxon>
        <taxon>Pantoea</taxon>
    </lineage>
</organism>
<sequence length="336" mass="36164">MKPFLNSLSRSGFWLKKASIGTLLVSAITLSYGINNTWAQDKHLVFYEVSHGWLGHPFWAVVDRGMKDAAKTYGVDLVILHGNAPANSAQQSEKIERALAASPDGLIVSLPDAKGVESSLARATAKGIPIIAMNVADTRPPAQRIPYITYVGSDEYLSGAKAAEELVKDPKVTVGLCVNTNAGQSALVAKCKGFTDVFQKAGKKASTIVVSPDSPTQAAEQFRAYYMANSDANGLFVVDAVYTLNIVKVLKEMGDLSKISIYTNDLLPEVLDDIQSGQITGTIDQQPYAQGYLAVELLYFYKTYGIKLASDVLTGPAIVDKTNAAITKDMVAKGYR</sequence>
<dbReference type="SUPFAM" id="SSF53822">
    <property type="entry name" value="Periplasmic binding protein-like I"/>
    <property type="match status" value="1"/>
</dbReference>
<dbReference type="Gene3D" id="3.40.50.2300">
    <property type="match status" value="2"/>
</dbReference>
<geneLocation type="plasmid" evidence="5">
    <name>pne1b</name>
</geneLocation>
<evidence type="ECO:0000259" key="3">
    <source>
        <dbReference type="Pfam" id="PF13407"/>
    </source>
</evidence>
<dbReference type="GO" id="GO:0030288">
    <property type="term" value="C:outer membrane-bounded periplasmic space"/>
    <property type="evidence" value="ECO:0007669"/>
    <property type="project" value="TreeGrafter"/>
</dbReference>
<feature type="domain" description="Periplasmic binding protein" evidence="3">
    <location>
        <begin position="54"/>
        <end position="299"/>
    </location>
</feature>
<evidence type="ECO:0000313" key="4">
    <source>
        <dbReference type="EMBL" id="QGY32948.1"/>
    </source>
</evidence>
<comment type="similarity">
    <text evidence="2">Belongs to the bacterial solute-binding protein 2 family.</text>
</comment>
<accession>A0A6B9G752</accession>
<evidence type="ECO:0000256" key="1">
    <source>
        <dbReference type="ARBA" id="ARBA00004418"/>
    </source>
</evidence>